<accession>B7Q1U7</accession>
<dbReference type="Proteomes" id="UP000001555">
    <property type="component" value="Unassembled WGS sequence"/>
</dbReference>
<organism>
    <name type="scientific">Ixodes scapularis</name>
    <name type="common">Black-legged tick</name>
    <name type="synonym">Deer tick</name>
    <dbReference type="NCBI Taxonomy" id="6945"/>
    <lineage>
        <taxon>Eukaryota</taxon>
        <taxon>Metazoa</taxon>
        <taxon>Ecdysozoa</taxon>
        <taxon>Arthropoda</taxon>
        <taxon>Chelicerata</taxon>
        <taxon>Arachnida</taxon>
        <taxon>Acari</taxon>
        <taxon>Parasitiformes</taxon>
        <taxon>Ixodida</taxon>
        <taxon>Ixodoidea</taxon>
        <taxon>Ixodidae</taxon>
        <taxon>Ixodinae</taxon>
        <taxon>Ixodes</taxon>
    </lineage>
</organism>
<dbReference type="PaxDb" id="6945-B7Q1U7"/>
<proteinExistence type="predicted"/>
<dbReference type="HOGENOM" id="CLU_2711975_0_0_1"/>
<name>B7Q1U7_IXOSC</name>
<reference evidence="2" key="2">
    <citation type="submission" date="2020-05" db="UniProtKB">
        <authorList>
            <consortium name="EnsemblMetazoa"/>
        </authorList>
    </citation>
    <scope>IDENTIFICATION</scope>
    <source>
        <strain evidence="2">wikel</strain>
    </source>
</reference>
<keyword evidence="3" id="KW-1185">Reference proteome</keyword>
<dbReference type="InParanoid" id="B7Q1U7"/>
<evidence type="ECO:0000313" key="2">
    <source>
        <dbReference type="EnsemblMetazoa" id="ISCW008955-PA"/>
    </source>
</evidence>
<evidence type="ECO:0000313" key="3">
    <source>
        <dbReference type="Proteomes" id="UP000001555"/>
    </source>
</evidence>
<sequence length="73" mass="8026">IAGDAILKACVQIVTVNGIPLAIMSDSGFREIMDPLPKAFRNEISVNPHNISDKVIERAAKIRDAIKGEIERR</sequence>
<dbReference type="AlphaFoldDB" id="B7Q1U7"/>
<dbReference type="VEuPathDB" id="VectorBase:ISCI008955"/>
<dbReference type="VEuPathDB" id="VectorBase:ISCW008955"/>
<protein>
    <submittedName>
        <fullName evidence="1 2">Uncharacterized protein</fullName>
    </submittedName>
</protein>
<feature type="non-terminal residue" evidence="1">
    <location>
        <position position="1"/>
    </location>
</feature>
<dbReference type="EMBL" id="DS839652">
    <property type="protein sequence ID" value="EEC12819.1"/>
    <property type="molecule type" value="Genomic_DNA"/>
</dbReference>
<gene>
    <name evidence="1" type="ORF">IscW_ISCW008955</name>
</gene>
<evidence type="ECO:0000313" key="1">
    <source>
        <dbReference type="EMBL" id="EEC12819.1"/>
    </source>
</evidence>
<dbReference type="EnsemblMetazoa" id="ISCW008955-RA">
    <property type="protein sequence ID" value="ISCW008955-PA"/>
    <property type="gene ID" value="ISCW008955"/>
</dbReference>
<feature type="non-terminal residue" evidence="1">
    <location>
        <position position="73"/>
    </location>
</feature>
<dbReference type="EMBL" id="ABJB010795095">
    <property type="status" value="NOT_ANNOTATED_CDS"/>
    <property type="molecule type" value="Genomic_DNA"/>
</dbReference>
<reference evidence="1 3" key="1">
    <citation type="submission" date="2008-03" db="EMBL/GenBank/DDBJ databases">
        <title>Annotation of Ixodes scapularis.</title>
        <authorList>
            <consortium name="Ixodes scapularis Genome Project Consortium"/>
            <person name="Caler E."/>
            <person name="Hannick L.I."/>
            <person name="Bidwell S."/>
            <person name="Joardar V."/>
            <person name="Thiagarajan M."/>
            <person name="Amedeo P."/>
            <person name="Galinsky K.J."/>
            <person name="Schobel S."/>
            <person name="Inman J."/>
            <person name="Hostetler J."/>
            <person name="Miller J."/>
            <person name="Hammond M."/>
            <person name="Megy K."/>
            <person name="Lawson D."/>
            <person name="Kodira C."/>
            <person name="Sutton G."/>
            <person name="Meyer J."/>
            <person name="Hill C.A."/>
            <person name="Birren B."/>
            <person name="Nene V."/>
            <person name="Collins F."/>
            <person name="Alarcon-Chaidez F."/>
            <person name="Wikel S."/>
            <person name="Strausberg R."/>
        </authorList>
    </citation>
    <scope>NUCLEOTIDE SEQUENCE [LARGE SCALE GENOMIC DNA]</scope>
    <source>
        <strain evidence="3">Wikel</strain>
        <strain evidence="1">Wikel colony</strain>
    </source>
</reference>